<dbReference type="SUPFAM" id="SSF52283">
    <property type="entry name" value="Formate/glycerate dehydrogenase catalytic domain-like"/>
    <property type="match status" value="1"/>
</dbReference>
<dbReference type="PANTHER" id="PTHR42789">
    <property type="entry name" value="D-ISOMER SPECIFIC 2-HYDROXYACID DEHYDROGENASE FAMILY PROTEIN (AFU_ORTHOLOGUE AFUA_6G10090)"/>
    <property type="match status" value="1"/>
</dbReference>
<comment type="similarity">
    <text evidence="1 4">Belongs to the D-isomer specific 2-hydroxyacid dehydrogenase family.</text>
</comment>
<evidence type="ECO:0000256" key="4">
    <source>
        <dbReference type="RuleBase" id="RU003719"/>
    </source>
</evidence>
<dbReference type="PROSITE" id="PS00671">
    <property type="entry name" value="D_2_HYDROXYACID_DH_3"/>
    <property type="match status" value="1"/>
</dbReference>
<accession>A0A5J6N4L5</accession>
<dbReference type="SUPFAM" id="SSF51735">
    <property type="entry name" value="NAD(P)-binding Rossmann-fold domains"/>
    <property type="match status" value="1"/>
</dbReference>
<evidence type="ECO:0000256" key="1">
    <source>
        <dbReference type="ARBA" id="ARBA00005854"/>
    </source>
</evidence>
<dbReference type="InterPro" id="IPR050857">
    <property type="entry name" value="D-2-hydroxyacid_DH"/>
</dbReference>
<dbReference type="KEGG" id="hadh:FRZ61_43150"/>
<dbReference type="PROSITE" id="PS00670">
    <property type="entry name" value="D_2_HYDROXYACID_DH_2"/>
    <property type="match status" value="1"/>
</dbReference>
<sequence length="350" mass="37768">MSAAPFRVALSGDFRKPDGSPTFPDFDLGPLVSAPGVETLFLEPANPIPAAQMADVDALILLMPRFAAESVHPNGRLGLVARFGVGYDNVDTEACTRAGIALAITPDGVRRPVAVSIVTLMLALTGKLMTKDRLTREGPEGFARRVDHMGVGLVGRTLGSIGIGNIGAELFRLARPYDMHFIAHDPFADRKVAAELGIELVDLETLFRRADVLTVNCPLTPETRHIVNAQRLGLMKPTAYLINTARGPIVDQKALTKVLQERRIAGAGLDVLEQEPPSIEDPILGLDNVILAPHALCWTDQCFAGNGAADIRAVLSVMKGEEPRGVVNRAVLASPAWKARLERNRQRFGR</sequence>
<proteinExistence type="inferred from homology"/>
<name>A0A5J6N4L5_9PROT</name>
<keyword evidence="3" id="KW-0520">NAD</keyword>
<dbReference type="AlphaFoldDB" id="A0A5J6N4L5"/>
<dbReference type="InterPro" id="IPR036291">
    <property type="entry name" value="NAD(P)-bd_dom_sf"/>
</dbReference>
<dbReference type="OrthoDB" id="9793626at2"/>
<dbReference type="Pfam" id="PF02826">
    <property type="entry name" value="2-Hacid_dh_C"/>
    <property type="match status" value="1"/>
</dbReference>
<dbReference type="InterPro" id="IPR006139">
    <property type="entry name" value="D-isomer_2_OHA_DH_cat_dom"/>
</dbReference>
<dbReference type="EMBL" id="CP042582">
    <property type="protein sequence ID" value="QEX24374.1"/>
    <property type="molecule type" value="Genomic_DNA"/>
</dbReference>
<dbReference type="Pfam" id="PF00389">
    <property type="entry name" value="2-Hacid_dh"/>
    <property type="match status" value="1"/>
</dbReference>
<dbReference type="PANTHER" id="PTHR42789:SF1">
    <property type="entry name" value="D-ISOMER SPECIFIC 2-HYDROXYACID DEHYDROGENASE FAMILY PROTEIN (AFU_ORTHOLOGUE AFUA_6G10090)"/>
    <property type="match status" value="1"/>
</dbReference>
<dbReference type="GO" id="GO:0051287">
    <property type="term" value="F:NAD binding"/>
    <property type="evidence" value="ECO:0007669"/>
    <property type="project" value="InterPro"/>
</dbReference>
<protein>
    <submittedName>
        <fullName evidence="7">Dehydrogenase</fullName>
    </submittedName>
</protein>
<dbReference type="Proteomes" id="UP000325797">
    <property type="component" value="Chromosome"/>
</dbReference>
<reference evidence="7 8" key="1">
    <citation type="submission" date="2019-08" db="EMBL/GenBank/DDBJ databases">
        <title>Hyperibacter terrae gen. nov., sp. nov. and Hyperibacter viscosus sp. nov., two new members in the family Rhodospirillaceae isolated from the rhizosphere of Hypericum perforatum.</title>
        <authorList>
            <person name="Noviana Z."/>
        </authorList>
    </citation>
    <scope>NUCLEOTIDE SEQUENCE [LARGE SCALE GENOMIC DNA]</scope>
    <source>
        <strain evidence="7 8">R5959</strain>
    </source>
</reference>
<dbReference type="RefSeq" id="WP_151119661.1">
    <property type="nucleotide sequence ID" value="NZ_CP042582.1"/>
</dbReference>
<evidence type="ECO:0000256" key="2">
    <source>
        <dbReference type="ARBA" id="ARBA00023002"/>
    </source>
</evidence>
<feature type="domain" description="D-isomer specific 2-hydroxyacid dehydrogenase catalytic" evidence="5">
    <location>
        <begin position="51"/>
        <end position="114"/>
    </location>
</feature>
<dbReference type="InterPro" id="IPR029753">
    <property type="entry name" value="D-isomer_DH_CS"/>
</dbReference>
<evidence type="ECO:0000313" key="8">
    <source>
        <dbReference type="Proteomes" id="UP000325797"/>
    </source>
</evidence>
<organism evidence="7 8">
    <name type="scientific">Hypericibacter adhaerens</name>
    <dbReference type="NCBI Taxonomy" id="2602016"/>
    <lineage>
        <taxon>Bacteria</taxon>
        <taxon>Pseudomonadati</taxon>
        <taxon>Pseudomonadota</taxon>
        <taxon>Alphaproteobacteria</taxon>
        <taxon>Rhodospirillales</taxon>
        <taxon>Dongiaceae</taxon>
        <taxon>Hypericibacter</taxon>
    </lineage>
</organism>
<dbReference type="InterPro" id="IPR006140">
    <property type="entry name" value="D-isomer_DH_NAD-bd"/>
</dbReference>
<feature type="domain" description="D-isomer specific 2-hydroxyacid dehydrogenase NAD-binding" evidence="6">
    <location>
        <begin position="118"/>
        <end position="294"/>
    </location>
</feature>
<evidence type="ECO:0000259" key="5">
    <source>
        <dbReference type="Pfam" id="PF00389"/>
    </source>
</evidence>
<evidence type="ECO:0000259" key="6">
    <source>
        <dbReference type="Pfam" id="PF02826"/>
    </source>
</evidence>
<dbReference type="GO" id="GO:0016616">
    <property type="term" value="F:oxidoreductase activity, acting on the CH-OH group of donors, NAD or NADP as acceptor"/>
    <property type="evidence" value="ECO:0007669"/>
    <property type="project" value="InterPro"/>
</dbReference>
<dbReference type="Gene3D" id="3.40.50.720">
    <property type="entry name" value="NAD(P)-binding Rossmann-like Domain"/>
    <property type="match status" value="2"/>
</dbReference>
<keyword evidence="2 4" id="KW-0560">Oxidoreductase</keyword>
<evidence type="ECO:0000313" key="7">
    <source>
        <dbReference type="EMBL" id="QEX24374.1"/>
    </source>
</evidence>
<gene>
    <name evidence="7" type="ORF">FRZ61_43150</name>
</gene>
<evidence type="ECO:0000256" key="3">
    <source>
        <dbReference type="ARBA" id="ARBA00023027"/>
    </source>
</evidence>
<keyword evidence="8" id="KW-1185">Reference proteome</keyword>